<feature type="compositionally biased region" description="Basic and acidic residues" evidence="1">
    <location>
        <begin position="24"/>
        <end position="33"/>
    </location>
</feature>
<comment type="caution">
    <text evidence="2">The sequence shown here is derived from an EMBL/GenBank/DDBJ whole genome shotgun (WGS) entry which is preliminary data.</text>
</comment>
<evidence type="ECO:0000313" key="2">
    <source>
        <dbReference type="EMBL" id="GMH50562.1"/>
    </source>
</evidence>
<reference evidence="2" key="1">
    <citation type="submission" date="2022-07" db="EMBL/GenBank/DDBJ databases">
        <title>Genome analysis of Parmales, a sister group of diatoms, reveals the evolutionary specialization of diatoms from phago-mixotrophs to photoautotrophs.</title>
        <authorList>
            <person name="Ban H."/>
            <person name="Sato S."/>
            <person name="Yoshikawa S."/>
            <person name="Kazumasa Y."/>
            <person name="Nakamura Y."/>
            <person name="Ichinomiya M."/>
            <person name="Saitoh K."/>
            <person name="Sato N."/>
            <person name="Blanc-Mathieu R."/>
            <person name="Endo H."/>
            <person name="Kuwata A."/>
            <person name="Ogata H."/>
        </authorList>
    </citation>
    <scope>NUCLEOTIDE SEQUENCE</scope>
</reference>
<organism evidence="2 3">
    <name type="scientific">Triparma retinervis</name>
    <dbReference type="NCBI Taxonomy" id="2557542"/>
    <lineage>
        <taxon>Eukaryota</taxon>
        <taxon>Sar</taxon>
        <taxon>Stramenopiles</taxon>
        <taxon>Ochrophyta</taxon>
        <taxon>Bolidophyceae</taxon>
        <taxon>Parmales</taxon>
        <taxon>Triparmaceae</taxon>
        <taxon>Triparma</taxon>
    </lineage>
</organism>
<sequence>MLNICVDSESPDSVLQSSHPPKSLKFDDFDVGSKRTPLSTRSENALHSSKASNKKRFSADGFKGSENVPMTPMTRMTKSMALNTPSAVSGLEARSFSLGGSTSFSSMQGTMWVGQDTEGMCSGTGTDLDKGKDKGSKYTGMCTSRDRCKIATIDRDNRSDTLDSSKGMVDTRE</sequence>
<protein>
    <submittedName>
        <fullName evidence="2">Uncharacterized protein</fullName>
    </submittedName>
</protein>
<evidence type="ECO:0000313" key="3">
    <source>
        <dbReference type="Proteomes" id="UP001165082"/>
    </source>
</evidence>
<accession>A0A9W6Z9R2</accession>
<feature type="region of interest" description="Disordered" evidence="1">
    <location>
        <begin position="153"/>
        <end position="173"/>
    </location>
</feature>
<name>A0A9W6Z9R2_9STRA</name>
<evidence type="ECO:0000256" key="1">
    <source>
        <dbReference type="SAM" id="MobiDB-lite"/>
    </source>
</evidence>
<dbReference type="Proteomes" id="UP001165082">
    <property type="component" value="Unassembled WGS sequence"/>
</dbReference>
<proteinExistence type="predicted"/>
<feature type="compositionally biased region" description="Polar residues" evidence="1">
    <location>
        <begin position="36"/>
        <end position="51"/>
    </location>
</feature>
<feature type="compositionally biased region" description="Polar residues" evidence="1">
    <location>
        <begin position="11"/>
        <end position="20"/>
    </location>
</feature>
<keyword evidence="3" id="KW-1185">Reference proteome</keyword>
<dbReference type="EMBL" id="BRXZ01001950">
    <property type="protein sequence ID" value="GMH50562.1"/>
    <property type="molecule type" value="Genomic_DNA"/>
</dbReference>
<gene>
    <name evidence="2" type="ORF">TrRE_jg10226</name>
</gene>
<feature type="region of interest" description="Disordered" evidence="1">
    <location>
        <begin position="1"/>
        <end position="72"/>
    </location>
</feature>
<dbReference type="AlphaFoldDB" id="A0A9W6Z9R2"/>